<evidence type="ECO:0000313" key="1">
    <source>
        <dbReference type="EMBL" id="KAK8017717.1"/>
    </source>
</evidence>
<gene>
    <name evidence="1" type="ORF">PG993_014043</name>
</gene>
<dbReference type="EMBL" id="JAQQWK010000013">
    <property type="protein sequence ID" value="KAK8017717.1"/>
    <property type="molecule type" value="Genomic_DNA"/>
</dbReference>
<evidence type="ECO:0000313" key="2">
    <source>
        <dbReference type="Proteomes" id="UP001444661"/>
    </source>
</evidence>
<organism evidence="1 2">
    <name type="scientific">Apiospora rasikravindrae</name>
    <dbReference type="NCBI Taxonomy" id="990691"/>
    <lineage>
        <taxon>Eukaryota</taxon>
        <taxon>Fungi</taxon>
        <taxon>Dikarya</taxon>
        <taxon>Ascomycota</taxon>
        <taxon>Pezizomycotina</taxon>
        <taxon>Sordariomycetes</taxon>
        <taxon>Xylariomycetidae</taxon>
        <taxon>Amphisphaeriales</taxon>
        <taxon>Apiosporaceae</taxon>
        <taxon>Apiospora</taxon>
    </lineage>
</organism>
<protein>
    <submittedName>
        <fullName evidence="1">Uncharacterized protein</fullName>
    </submittedName>
</protein>
<reference evidence="1 2" key="1">
    <citation type="submission" date="2023-01" db="EMBL/GenBank/DDBJ databases">
        <title>Analysis of 21 Apiospora genomes using comparative genomics revels a genus with tremendous synthesis potential of carbohydrate active enzymes and secondary metabolites.</title>
        <authorList>
            <person name="Sorensen T."/>
        </authorList>
    </citation>
    <scope>NUCLEOTIDE SEQUENCE [LARGE SCALE GENOMIC DNA]</scope>
    <source>
        <strain evidence="1 2">CBS 33761</strain>
    </source>
</reference>
<name>A0ABR1RS44_9PEZI</name>
<accession>A0ABR1RS44</accession>
<keyword evidence="2" id="KW-1185">Reference proteome</keyword>
<sequence>MPETPTTHPEASLILGVACHRSWHVTNRSISWPLPPEEIHHRHAPRRQYHFPPHVISLIYEHYRARYPGDRRCSSRFTSVSRAWAHEVEKFTFRRLIVDVSTVTTTHLDSYQNLLYVGAYHSPYGGDDLTKLESYVRGPRRAFLRELVFVLPDPMRHVDTAAVRRIGRLGFAGADAAGLCRSRGLHHG</sequence>
<comment type="caution">
    <text evidence="1">The sequence shown here is derived from an EMBL/GenBank/DDBJ whole genome shotgun (WGS) entry which is preliminary data.</text>
</comment>
<proteinExistence type="predicted"/>
<dbReference type="Proteomes" id="UP001444661">
    <property type="component" value="Unassembled WGS sequence"/>
</dbReference>